<proteinExistence type="predicted"/>
<dbReference type="AlphaFoldDB" id="K9WFP0"/>
<dbReference type="KEGG" id="mic:Mic7113_3299"/>
<evidence type="ECO:0000313" key="2">
    <source>
        <dbReference type="Proteomes" id="UP000010471"/>
    </source>
</evidence>
<sequence>MNLLRGRLLLLTEQLPSLIEQLSDENLQEAWLVLQPLYYNLYMLIAMQESMRTVRPGDMLTREQALRFLQFP</sequence>
<reference evidence="1 2" key="1">
    <citation type="submission" date="2012-06" db="EMBL/GenBank/DDBJ databases">
        <title>Finished chromosome of genome of Microcoleus sp. PCC 7113.</title>
        <authorList>
            <consortium name="US DOE Joint Genome Institute"/>
            <person name="Gugger M."/>
            <person name="Coursin T."/>
            <person name="Rippka R."/>
            <person name="Tandeau De Marsac N."/>
            <person name="Huntemann M."/>
            <person name="Wei C.-L."/>
            <person name="Han J."/>
            <person name="Detter J.C."/>
            <person name="Han C."/>
            <person name="Tapia R."/>
            <person name="Chen A."/>
            <person name="Kyrpides N."/>
            <person name="Mavromatis K."/>
            <person name="Markowitz V."/>
            <person name="Szeto E."/>
            <person name="Ivanova N."/>
            <person name="Pagani I."/>
            <person name="Pati A."/>
            <person name="Goodwin L."/>
            <person name="Nordberg H.P."/>
            <person name="Cantor M.N."/>
            <person name="Hua S.X."/>
            <person name="Woyke T."/>
            <person name="Kerfeld C.A."/>
        </authorList>
    </citation>
    <scope>NUCLEOTIDE SEQUENCE [LARGE SCALE GENOMIC DNA]</scope>
    <source>
        <strain evidence="1 2">PCC 7113</strain>
    </source>
</reference>
<dbReference type="RefSeq" id="WP_015183176.1">
    <property type="nucleotide sequence ID" value="NC_019738.1"/>
</dbReference>
<gene>
    <name evidence="1" type="ORF">Mic7113_3299</name>
</gene>
<dbReference type="STRING" id="1173027.Mic7113_3299"/>
<dbReference type="HOGENOM" id="CLU_189937_0_0_3"/>
<evidence type="ECO:0000313" key="1">
    <source>
        <dbReference type="EMBL" id="AFZ19033.1"/>
    </source>
</evidence>
<dbReference type="eggNOG" id="ENOG5033HF0">
    <property type="taxonomic scope" value="Bacteria"/>
</dbReference>
<dbReference type="OrthoDB" id="488616at2"/>
<dbReference type="EMBL" id="CP003630">
    <property type="protein sequence ID" value="AFZ19033.1"/>
    <property type="molecule type" value="Genomic_DNA"/>
</dbReference>
<keyword evidence="2" id="KW-1185">Reference proteome</keyword>
<protein>
    <submittedName>
        <fullName evidence="1">Uncharacterized protein</fullName>
    </submittedName>
</protein>
<name>K9WFP0_9CYAN</name>
<accession>K9WFP0</accession>
<organism evidence="1 2">
    <name type="scientific">Allocoleopsis franciscana PCC 7113</name>
    <dbReference type="NCBI Taxonomy" id="1173027"/>
    <lineage>
        <taxon>Bacteria</taxon>
        <taxon>Bacillati</taxon>
        <taxon>Cyanobacteriota</taxon>
        <taxon>Cyanophyceae</taxon>
        <taxon>Coleofasciculales</taxon>
        <taxon>Coleofasciculaceae</taxon>
        <taxon>Allocoleopsis</taxon>
        <taxon>Allocoleopsis franciscana</taxon>
    </lineage>
</organism>
<dbReference type="Proteomes" id="UP000010471">
    <property type="component" value="Chromosome"/>
</dbReference>